<dbReference type="Pfam" id="PF13391">
    <property type="entry name" value="HNH_2"/>
    <property type="match status" value="1"/>
</dbReference>
<dbReference type="OrthoDB" id="3163863at2759"/>
<gene>
    <name evidence="3" type="ORF">GALMADRAFT_142402</name>
</gene>
<evidence type="ECO:0000256" key="1">
    <source>
        <dbReference type="SAM" id="MobiDB-lite"/>
    </source>
</evidence>
<name>A0A067SQP6_GALM3</name>
<dbReference type="STRING" id="685588.A0A067SQP6"/>
<dbReference type="InterPro" id="IPR003615">
    <property type="entry name" value="HNH_nuc"/>
</dbReference>
<evidence type="ECO:0000313" key="4">
    <source>
        <dbReference type="Proteomes" id="UP000027222"/>
    </source>
</evidence>
<keyword evidence="4" id="KW-1185">Reference proteome</keyword>
<sequence>MSPHQLSASTGIDSTAPPPLTSLSSEASVKLYEAKLKPRINTIKSSDASLPSLVDAAEKIIREVFQVAPSPMRTFTFTHQKPEDYDHEEISTSISAHLDKIMLAMLTYAQECGGERGERYVAAAIVSCSEEDDVVGALAALGTTWLTHFLFVFKTRTPTIDQTETHLLQRRGSGKSSFADNVKSRDGYECVLTGFQDRAHPKPVAGVYTANMIATHILHRAVGQFDTDQNSNSYKSAATTFDILLNFTRLPARTLEELSAELDNPSTGMTLESNAHDAFDTFDWCLRETDVTHVYDLIIFRDLGIFKKPDNNRITFEDHSNDFSDSTRKLKRKAPVDLPNPHYIQIHAAIAGILNMSGAGRFFDELLDKYKDDEDRVSAVRCWPELETLMEEQLLREAVTESLRMAKVH</sequence>
<feature type="domain" description="HNH nuclease" evidence="2">
    <location>
        <begin position="190"/>
        <end position="286"/>
    </location>
</feature>
<dbReference type="Proteomes" id="UP000027222">
    <property type="component" value="Unassembled WGS sequence"/>
</dbReference>
<evidence type="ECO:0000313" key="3">
    <source>
        <dbReference type="EMBL" id="KDR73280.1"/>
    </source>
</evidence>
<protein>
    <recommendedName>
        <fullName evidence="2">HNH nuclease domain-containing protein</fullName>
    </recommendedName>
</protein>
<feature type="compositionally biased region" description="Polar residues" evidence="1">
    <location>
        <begin position="1"/>
        <end position="13"/>
    </location>
</feature>
<dbReference type="EMBL" id="KL142386">
    <property type="protein sequence ID" value="KDR73280.1"/>
    <property type="molecule type" value="Genomic_DNA"/>
</dbReference>
<organism evidence="3 4">
    <name type="scientific">Galerina marginata (strain CBS 339.88)</name>
    <dbReference type="NCBI Taxonomy" id="685588"/>
    <lineage>
        <taxon>Eukaryota</taxon>
        <taxon>Fungi</taxon>
        <taxon>Dikarya</taxon>
        <taxon>Basidiomycota</taxon>
        <taxon>Agaricomycotina</taxon>
        <taxon>Agaricomycetes</taxon>
        <taxon>Agaricomycetidae</taxon>
        <taxon>Agaricales</taxon>
        <taxon>Agaricineae</taxon>
        <taxon>Strophariaceae</taxon>
        <taxon>Galerina</taxon>
    </lineage>
</organism>
<evidence type="ECO:0000259" key="2">
    <source>
        <dbReference type="Pfam" id="PF13391"/>
    </source>
</evidence>
<accession>A0A067SQP6</accession>
<feature type="region of interest" description="Disordered" evidence="1">
    <location>
        <begin position="1"/>
        <end position="21"/>
    </location>
</feature>
<reference evidence="4" key="1">
    <citation type="journal article" date="2014" name="Proc. Natl. Acad. Sci. U.S.A.">
        <title>Extensive sampling of basidiomycete genomes demonstrates inadequacy of the white-rot/brown-rot paradigm for wood decay fungi.</title>
        <authorList>
            <person name="Riley R."/>
            <person name="Salamov A.A."/>
            <person name="Brown D.W."/>
            <person name="Nagy L.G."/>
            <person name="Floudas D."/>
            <person name="Held B.W."/>
            <person name="Levasseur A."/>
            <person name="Lombard V."/>
            <person name="Morin E."/>
            <person name="Otillar R."/>
            <person name="Lindquist E.A."/>
            <person name="Sun H."/>
            <person name="LaButti K.M."/>
            <person name="Schmutz J."/>
            <person name="Jabbour D."/>
            <person name="Luo H."/>
            <person name="Baker S.E."/>
            <person name="Pisabarro A.G."/>
            <person name="Walton J.D."/>
            <person name="Blanchette R.A."/>
            <person name="Henrissat B."/>
            <person name="Martin F."/>
            <person name="Cullen D."/>
            <person name="Hibbett D.S."/>
            <person name="Grigoriev I.V."/>
        </authorList>
    </citation>
    <scope>NUCLEOTIDE SEQUENCE [LARGE SCALE GENOMIC DNA]</scope>
    <source>
        <strain evidence="4">CBS 339.88</strain>
    </source>
</reference>
<proteinExistence type="predicted"/>
<dbReference type="HOGENOM" id="CLU_060365_0_0_1"/>
<dbReference type="AlphaFoldDB" id="A0A067SQP6"/>